<gene>
    <name evidence="2" type="ORF">LR3_08415</name>
</gene>
<evidence type="ECO:0000313" key="2">
    <source>
        <dbReference type="EMBL" id="KEK16083.1"/>
    </source>
</evidence>
<dbReference type="EMBL" id="JOSX01000010">
    <property type="protein sequence ID" value="KEK16083.1"/>
    <property type="molecule type" value="Genomic_DNA"/>
</dbReference>
<keyword evidence="1" id="KW-0175">Coiled coil</keyword>
<dbReference type="Proteomes" id="UP000027731">
    <property type="component" value="Unassembled WGS sequence"/>
</dbReference>
<evidence type="ECO:0000313" key="3">
    <source>
        <dbReference type="Proteomes" id="UP000027731"/>
    </source>
</evidence>
<feature type="coiled-coil region" evidence="1">
    <location>
        <begin position="75"/>
        <end position="102"/>
    </location>
</feature>
<name>A0A073JQF1_LIMRT</name>
<organism evidence="2 3">
    <name type="scientific">Limosilactobacillus reuteri</name>
    <name type="common">Lactobacillus reuteri</name>
    <dbReference type="NCBI Taxonomy" id="1598"/>
    <lineage>
        <taxon>Bacteria</taxon>
        <taxon>Bacillati</taxon>
        <taxon>Bacillota</taxon>
        <taxon>Bacilli</taxon>
        <taxon>Lactobacillales</taxon>
        <taxon>Lactobacillaceae</taxon>
        <taxon>Limosilactobacillus</taxon>
    </lineage>
</organism>
<reference evidence="2 3" key="1">
    <citation type="submission" date="2014-06" db="EMBL/GenBank/DDBJ databases">
        <title>Genetic determinant of reutericyclin biosynthesis of Lactobacillus reuteri.</title>
        <authorList>
            <person name="Lin X."/>
            <person name="Duar R."/>
            <person name="Walter J."/>
            <person name="Gaenzle M."/>
        </authorList>
    </citation>
    <scope>NUCLEOTIDE SEQUENCE [LARGE SCALE GENOMIC DNA]</scope>
    <source>
        <strain evidence="2 3">LTH2584</strain>
    </source>
</reference>
<sequence length="129" mass="14749">MAENKINKLRKKLKKIIKKFNESQCKYVAVGKHVDNTDIVMIIDSYGADSLRHILTIRHSNIYAEKDGFTISPTLLEFVVKVQETLREINELEKKGEKVSLTHPDIPKINNPFDINDSITKSAPIKCEL</sequence>
<protein>
    <submittedName>
        <fullName evidence="2">Uncharacterized protein</fullName>
    </submittedName>
</protein>
<dbReference type="AlphaFoldDB" id="A0A073JQF1"/>
<dbReference type="PATRIC" id="fig|1598.90.peg.488"/>
<proteinExistence type="predicted"/>
<accession>A0A073JQF1</accession>
<evidence type="ECO:0000256" key="1">
    <source>
        <dbReference type="SAM" id="Coils"/>
    </source>
</evidence>
<comment type="caution">
    <text evidence="2">The sequence shown here is derived from an EMBL/GenBank/DDBJ whole genome shotgun (WGS) entry which is preliminary data.</text>
</comment>